<dbReference type="AlphaFoldDB" id="A0AAW5EYU2"/>
<comment type="caution">
    <text evidence="1">The sequence shown here is derived from an EMBL/GenBank/DDBJ whole genome shotgun (WGS) entry which is preliminary data.</text>
</comment>
<organism evidence="1 2">
    <name type="scientific">Novacetimonas hansenii</name>
    <name type="common">Komagataeibacter hansenii</name>
    <dbReference type="NCBI Taxonomy" id="436"/>
    <lineage>
        <taxon>Bacteria</taxon>
        <taxon>Pseudomonadati</taxon>
        <taxon>Pseudomonadota</taxon>
        <taxon>Alphaproteobacteria</taxon>
        <taxon>Acetobacterales</taxon>
        <taxon>Acetobacteraceae</taxon>
        <taxon>Novacetimonas</taxon>
    </lineage>
</organism>
<dbReference type="RefSeq" id="WP_247067947.1">
    <property type="nucleotide sequence ID" value="NZ_JAIBCX010000092.1"/>
</dbReference>
<dbReference type="EMBL" id="JAIBCX010000092">
    <property type="protein sequence ID" value="MCJ8355420.1"/>
    <property type="molecule type" value="Genomic_DNA"/>
</dbReference>
<evidence type="ECO:0000313" key="1">
    <source>
        <dbReference type="EMBL" id="MCJ8355420.1"/>
    </source>
</evidence>
<dbReference type="Proteomes" id="UP001202887">
    <property type="component" value="Unassembled WGS sequence"/>
</dbReference>
<reference evidence="1" key="1">
    <citation type="journal article" date="2021" name="Polymers (Basel)">
        <title>Highly Stretchable Bacterial Cellulose Produced by Komagataeibacter hansenii SI1.</title>
        <authorList>
            <person name="Cielecka I."/>
            <person name="Ryngajllo M."/>
            <person name="Maniukiewicz W."/>
            <person name="Bielecki S."/>
        </authorList>
    </citation>
    <scope>NUCLEOTIDE SEQUENCE</scope>
    <source>
        <strain evidence="1">SI1</strain>
    </source>
</reference>
<reference evidence="1" key="2">
    <citation type="submission" date="2022-03" db="EMBL/GenBank/DDBJ databases">
        <authorList>
            <person name="Ryngajllo M."/>
            <person name="Jacek P."/>
            <person name="Kubiak K."/>
        </authorList>
    </citation>
    <scope>NUCLEOTIDE SEQUENCE</scope>
    <source>
        <strain evidence="1">SI1</strain>
    </source>
</reference>
<name>A0AAW5EYU2_NOVHA</name>
<feature type="non-terminal residue" evidence="1">
    <location>
        <position position="1"/>
    </location>
</feature>
<sequence>FFGGVLPFGRTSSIKGSQTDHAVSEKTDCIMLIINSYAIRSVTQGLTGPKAWNYVQDTMNATSSLIIVFIFNKNINIYK</sequence>
<accession>A0AAW5EYU2</accession>
<proteinExistence type="predicted"/>
<protein>
    <submittedName>
        <fullName evidence="1">Uncharacterized protein</fullName>
    </submittedName>
</protein>
<gene>
    <name evidence="1" type="ORF">K1W68_15755</name>
</gene>
<evidence type="ECO:0000313" key="2">
    <source>
        <dbReference type="Proteomes" id="UP001202887"/>
    </source>
</evidence>